<comment type="similarity">
    <text evidence="1">Belongs to the UPF0213 family.</text>
</comment>
<name>A0ABP9JXH0_9SPHN</name>
<comment type="caution">
    <text evidence="3">The sequence shown here is derived from an EMBL/GenBank/DDBJ whole genome shotgun (WGS) entry which is preliminary data.</text>
</comment>
<dbReference type="PANTHER" id="PTHR34477">
    <property type="entry name" value="UPF0213 PROTEIN YHBQ"/>
    <property type="match status" value="1"/>
</dbReference>
<reference evidence="4" key="1">
    <citation type="journal article" date="2019" name="Int. J. Syst. Evol. Microbiol.">
        <title>The Global Catalogue of Microorganisms (GCM) 10K type strain sequencing project: providing services to taxonomists for standard genome sequencing and annotation.</title>
        <authorList>
            <consortium name="The Broad Institute Genomics Platform"/>
            <consortium name="The Broad Institute Genome Sequencing Center for Infectious Disease"/>
            <person name="Wu L."/>
            <person name="Ma J."/>
        </authorList>
    </citation>
    <scope>NUCLEOTIDE SEQUENCE [LARGE SCALE GENOMIC DNA]</scope>
    <source>
        <strain evidence="4">JCM 18014</strain>
    </source>
</reference>
<protein>
    <recommendedName>
        <fullName evidence="2">GIY-YIG domain-containing protein</fullName>
    </recommendedName>
</protein>
<evidence type="ECO:0000256" key="1">
    <source>
        <dbReference type="ARBA" id="ARBA00007435"/>
    </source>
</evidence>
<feature type="domain" description="GIY-YIG" evidence="2">
    <location>
        <begin position="1"/>
        <end position="76"/>
    </location>
</feature>
<proteinExistence type="inferred from homology"/>
<dbReference type="SUPFAM" id="SSF82771">
    <property type="entry name" value="GIY-YIG endonuclease"/>
    <property type="match status" value="1"/>
</dbReference>
<dbReference type="InterPro" id="IPR000305">
    <property type="entry name" value="GIY-YIG_endonuc"/>
</dbReference>
<evidence type="ECO:0000313" key="3">
    <source>
        <dbReference type="EMBL" id="GAA5046938.1"/>
    </source>
</evidence>
<sequence length="76" mass="8460">MNFHAYLLRCYDGSYYAGHSDNLEFRMAQHASGALGGYTAQRLPVALVWSESFPRATWLSPPNAGSRAGAGRRRRL</sequence>
<gene>
    <name evidence="3" type="ORF">GCM10023208_02840</name>
</gene>
<evidence type="ECO:0000313" key="4">
    <source>
        <dbReference type="Proteomes" id="UP001500518"/>
    </source>
</evidence>
<dbReference type="PANTHER" id="PTHR34477:SF1">
    <property type="entry name" value="UPF0213 PROTEIN YHBQ"/>
    <property type="match status" value="1"/>
</dbReference>
<dbReference type="Proteomes" id="UP001500518">
    <property type="component" value="Unassembled WGS sequence"/>
</dbReference>
<dbReference type="InterPro" id="IPR050190">
    <property type="entry name" value="UPF0213_domain"/>
</dbReference>
<dbReference type="InterPro" id="IPR035901">
    <property type="entry name" value="GIY-YIG_endonuc_sf"/>
</dbReference>
<dbReference type="PROSITE" id="PS50164">
    <property type="entry name" value="GIY_YIG"/>
    <property type="match status" value="1"/>
</dbReference>
<dbReference type="RefSeq" id="WP_346031349.1">
    <property type="nucleotide sequence ID" value="NZ_BAABHV010000001.1"/>
</dbReference>
<organism evidence="3 4">
    <name type="scientific">Erythrobacter westpacificensis</name>
    <dbReference type="NCBI Taxonomy" id="1055231"/>
    <lineage>
        <taxon>Bacteria</taxon>
        <taxon>Pseudomonadati</taxon>
        <taxon>Pseudomonadota</taxon>
        <taxon>Alphaproteobacteria</taxon>
        <taxon>Sphingomonadales</taxon>
        <taxon>Erythrobacteraceae</taxon>
        <taxon>Erythrobacter/Porphyrobacter group</taxon>
        <taxon>Erythrobacter</taxon>
    </lineage>
</organism>
<dbReference type="EMBL" id="BAABHV010000001">
    <property type="protein sequence ID" value="GAA5046938.1"/>
    <property type="molecule type" value="Genomic_DNA"/>
</dbReference>
<dbReference type="Pfam" id="PF01541">
    <property type="entry name" value="GIY-YIG"/>
    <property type="match status" value="1"/>
</dbReference>
<dbReference type="Gene3D" id="3.40.1440.10">
    <property type="entry name" value="GIY-YIG endonuclease"/>
    <property type="match status" value="1"/>
</dbReference>
<keyword evidence="4" id="KW-1185">Reference proteome</keyword>
<accession>A0ABP9JXH0</accession>
<evidence type="ECO:0000259" key="2">
    <source>
        <dbReference type="PROSITE" id="PS50164"/>
    </source>
</evidence>